<gene>
    <name evidence="1" type="ORF">EDC03_3411</name>
</gene>
<name>A0A3N1G8I7_9ACTN</name>
<dbReference type="AlphaFoldDB" id="A0A3N1G8I7"/>
<comment type="caution">
    <text evidence="1">The sequence shown here is derived from an EMBL/GenBank/DDBJ whole genome shotgun (WGS) entry which is preliminary data.</text>
</comment>
<evidence type="ECO:0008006" key="3">
    <source>
        <dbReference type="Google" id="ProtNLM"/>
    </source>
</evidence>
<organism evidence="1 2">
    <name type="scientific">Pseudokineococcus lusitanus</name>
    <dbReference type="NCBI Taxonomy" id="763993"/>
    <lineage>
        <taxon>Bacteria</taxon>
        <taxon>Bacillati</taxon>
        <taxon>Actinomycetota</taxon>
        <taxon>Actinomycetes</taxon>
        <taxon>Kineosporiales</taxon>
        <taxon>Kineosporiaceae</taxon>
        <taxon>Pseudokineococcus</taxon>
    </lineage>
</organism>
<protein>
    <recommendedName>
        <fullName evidence="3">Small integral membrane protein DUF2273</fullName>
    </recommendedName>
</protein>
<keyword evidence="2" id="KW-1185">Reference proteome</keyword>
<dbReference type="InParanoid" id="A0A3N1G8I7"/>
<reference evidence="1 2" key="1">
    <citation type="journal article" date="2015" name="Stand. Genomic Sci.">
        <title>Genomic Encyclopedia of Bacterial and Archaeal Type Strains, Phase III: the genomes of soil and plant-associated and newly described type strains.</title>
        <authorList>
            <person name="Whitman W.B."/>
            <person name="Woyke T."/>
            <person name="Klenk H.P."/>
            <person name="Zhou Y."/>
            <person name="Lilburn T.G."/>
            <person name="Beck B.J."/>
            <person name="De Vos P."/>
            <person name="Vandamme P."/>
            <person name="Eisen J.A."/>
            <person name="Garrity G."/>
            <person name="Hugenholtz P."/>
            <person name="Kyrpides N.C."/>
        </authorList>
    </citation>
    <scope>NUCLEOTIDE SEQUENCE [LARGE SCALE GENOMIC DNA]</scope>
    <source>
        <strain evidence="1 2">CECT 7306</strain>
    </source>
</reference>
<dbReference type="Proteomes" id="UP000276232">
    <property type="component" value="Unassembled WGS sequence"/>
</dbReference>
<proteinExistence type="predicted"/>
<dbReference type="EMBL" id="RJKN01000013">
    <property type="protein sequence ID" value="ROP26561.1"/>
    <property type="molecule type" value="Genomic_DNA"/>
</dbReference>
<sequence>MPRSLVGLLVGLLLALAAAVGGFGAFLLAVVLGAVGWGIGAQLEGRLDLSGLARGRGRG</sequence>
<evidence type="ECO:0000313" key="2">
    <source>
        <dbReference type="Proteomes" id="UP000276232"/>
    </source>
</evidence>
<evidence type="ECO:0000313" key="1">
    <source>
        <dbReference type="EMBL" id="ROP26561.1"/>
    </source>
</evidence>
<accession>A0A3N1G8I7</accession>
<dbReference type="RefSeq" id="WP_123381464.1">
    <property type="nucleotide sequence ID" value="NZ_RJKN01000013.1"/>
</dbReference>